<accession>A0A1S0TY48</accession>
<evidence type="ECO:0000256" key="1">
    <source>
        <dbReference type="SAM" id="MobiDB-lite"/>
    </source>
</evidence>
<feature type="region of interest" description="Disordered" evidence="1">
    <location>
        <begin position="22"/>
        <end position="42"/>
    </location>
</feature>
<name>A0A1S0TY48_LOALO</name>
<dbReference type="CTD" id="9943692"/>
<proteinExistence type="predicted"/>
<dbReference type="EMBL" id="JH712066">
    <property type="protein sequence ID" value="EFO22209.2"/>
    <property type="molecule type" value="Genomic_DNA"/>
</dbReference>
<evidence type="ECO:0000313" key="2">
    <source>
        <dbReference type="EMBL" id="EFO22209.2"/>
    </source>
</evidence>
<dbReference type="KEGG" id="loa:LOAG_06281"/>
<dbReference type="RefSeq" id="XP_003141865.2">
    <property type="nucleotide sequence ID" value="XM_003141817.2"/>
</dbReference>
<gene>
    <name evidence="2" type="ORF">LOAG_06281</name>
</gene>
<organism evidence="2">
    <name type="scientific">Loa loa</name>
    <name type="common">Eye worm</name>
    <name type="synonym">Filaria loa</name>
    <dbReference type="NCBI Taxonomy" id="7209"/>
    <lineage>
        <taxon>Eukaryota</taxon>
        <taxon>Metazoa</taxon>
        <taxon>Ecdysozoa</taxon>
        <taxon>Nematoda</taxon>
        <taxon>Chromadorea</taxon>
        <taxon>Rhabditida</taxon>
        <taxon>Spirurina</taxon>
        <taxon>Spiruromorpha</taxon>
        <taxon>Filarioidea</taxon>
        <taxon>Onchocercidae</taxon>
        <taxon>Loa</taxon>
    </lineage>
</organism>
<dbReference type="AlphaFoldDB" id="A0A1S0TY48"/>
<reference evidence="2" key="1">
    <citation type="submission" date="2012-04" db="EMBL/GenBank/DDBJ databases">
        <title>The Genome Sequence of Loa loa.</title>
        <authorList>
            <consortium name="The Broad Institute Genome Sequencing Platform"/>
            <consortium name="Broad Institute Genome Sequencing Center for Infectious Disease"/>
            <person name="Nutman T.B."/>
            <person name="Fink D.L."/>
            <person name="Russ C."/>
            <person name="Young S."/>
            <person name="Zeng Q."/>
            <person name="Gargeya S."/>
            <person name="Alvarado L."/>
            <person name="Berlin A."/>
            <person name="Chapman S.B."/>
            <person name="Chen Z."/>
            <person name="Freedman E."/>
            <person name="Gellesch M."/>
            <person name="Goldberg J."/>
            <person name="Griggs A."/>
            <person name="Gujja S."/>
            <person name="Heilman E.R."/>
            <person name="Heiman D."/>
            <person name="Howarth C."/>
            <person name="Mehta T."/>
            <person name="Neiman D."/>
            <person name="Pearson M."/>
            <person name="Roberts A."/>
            <person name="Saif S."/>
            <person name="Shea T."/>
            <person name="Shenoy N."/>
            <person name="Sisk P."/>
            <person name="Stolte C."/>
            <person name="Sykes S."/>
            <person name="White J."/>
            <person name="Yandava C."/>
            <person name="Haas B."/>
            <person name="Henn M.R."/>
            <person name="Nusbaum C."/>
            <person name="Birren B."/>
        </authorList>
    </citation>
    <scope>NUCLEOTIDE SEQUENCE [LARGE SCALE GENOMIC DNA]</scope>
</reference>
<protein>
    <submittedName>
        <fullName evidence="2">Uncharacterized protein</fullName>
    </submittedName>
</protein>
<dbReference type="InParanoid" id="A0A1S0TY48"/>
<sequence length="101" mass="11314">MCLHALNRGAWRHITHNVAASFKNTAEPPSRTNDNAEKTVPHQYRLSRPSTVPFAFELVYPALAFSAISALQQAWSCNEKSSVRMHTVESSDHNDYLTAKS</sequence>
<dbReference type="OrthoDB" id="10546155at2759"/>
<dbReference type="GeneID" id="9943692"/>